<reference evidence="8 9" key="1">
    <citation type="submission" date="2020-02" db="EMBL/GenBank/DDBJ databases">
        <authorList>
            <person name="Zheng R.K."/>
            <person name="Sun C.M."/>
        </authorList>
    </citation>
    <scope>NUCLEOTIDE SEQUENCE [LARGE SCALE GENOMIC DNA]</scope>
    <source>
        <strain evidence="9">rifampicinis</strain>
    </source>
</reference>
<feature type="binding site" evidence="6">
    <location>
        <begin position="32"/>
        <end position="34"/>
    </location>
    <ligand>
        <name>S-adenosyl-L-methionine</name>
        <dbReference type="ChEBI" id="CHEBI:59789"/>
    </ligand>
</feature>
<feature type="region of interest" description="Disordered" evidence="7">
    <location>
        <begin position="283"/>
        <end position="305"/>
    </location>
</feature>
<dbReference type="Gene3D" id="3.40.50.150">
    <property type="entry name" value="Vaccinia Virus protein VP39"/>
    <property type="match status" value="1"/>
</dbReference>
<dbReference type="InterPro" id="IPR029063">
    <property type="entry name" value="SAM-dependent_MTases_sf"/>
</dbReference>
<keyword evidence="2 6" id="KW-0698">rRNA processing</keyword>
<evidence type="ECO:0000256" key="7">
    <source>
        <dbReference type="SAM" id="MobiDB-lite"/>
    </source>
</evidence>
<organism evidence="8 9">
    <name type="scientific">Phototrophicus methaneseepsis</name>
    <dbReference type="NCBI Taxonomy" id="2710758"/>
    <lineage>
        <taxon>Bacteria</taxon>
        <taxon>Bacillati</taxon>
        <taxon>Chloroflexota</taxon>
        <taxon>Candidatus Thermofontia</taxon>
        <taxon>Phototrophicales</taxon>
        <taxon>Phototrophicaceae</taxon>
        <taxon>Phototrophicus</taxon>
    </lineage>
</organism>
<dbReference type="Proteomes" id="UP000594468">
    <property type="component" value="Chromosome"/>
</dbReference>
<dbReference type="Gene3D" id="1.10.150.170">
    <property type="entry name" value="Putative methyltransferase TM0872, insert domain"/>
    <property type="match status" value="1"/>
</dbReference>
<dbReference type="HAMAP" id="MF_01007">
    <property type="entry name" value="16SrRNA_methyltr_H"/>
    <property type="match status" value="1"/>
</dbReference>
<evidence type="ECO:0000256" key="2">
    <source>
        <dbReference type="ARBA" id="ARBA00022552"/>
    </source>
</evidence>
<feature type="binding site" evidence="6">
    <location>
        <position position="98"/>
    </location>
    <ligand>
        <name>S-adenosyl-L-methionine</name>
        <dbReference type="ChEBI" id="CHEBI:59789"/>
    </ligand>
</feature>
<keyword evidence="3 6" id="KW-0489">Methyltransferase</keyword>
<evidence type="ECO:0000256" key="5">
    <source>
        <dbReference type="ARBA" id="ARBA00022691"/>
    </source>
</evidence>
<protein>
    <recommendedName>
        <fullName evidence="6">Ribosomal RNA small subunit methyltransferase H</fullName>
        <ecNumber evidence="6">2.1.1.199</ecNumber>
    </recommendedName>
    <alternativeName>
        <fullName evidence="6">16S rRNA m(4)C1402 methyltransferase</fullName>
    </alternativeName>
    <alternativeName>
        <fullName evidence="6">rRNA (cytosine-N(4)-)-methyltransferase RsmH</fullName>
    </alternativeName>
</protein>
<dbReference type="PANTHER" id="PTHR11265:SF0">
    <property type="entry name" value="12S RRNA N4-METHYLCYTIDINE METHYLTRANSFERASE"/>
    <property type="match status" value="1"/>
</dbReference>
<feature type="binding site" evidence="6">
    <location>
        <position position="77"/>
    </location>
    <ligand>
        <name>S-adenosyl-L-methionine</name>
        <dbReference type="ChEBI" id="CHEBI:59789"/>
    </ligand>
</feature>
<dbReference type="GO" id="GO:0071424">
    <property type="term" value="F:rRNA (cytosine-N4-)-methyltransferase activity"/>
    <property type="evidence" value="ECO:0007669"/>
    <property type="project" value="UniProtKB-UniRule"/>
</dbReference>
<keyword evidence="4 6" id="KW-0808">Transferase</keyword>
<dbReference type="AlphaFoldDB" id="A0A7S8E7Q6"/>
<accession>A0A7S8E7Q6</accession>
<evidence type="ECO:0000256" key="3">
    <source>
        <dbReference type="ARBA" id="ARBA00022603"/>
    </source>
</evidence>
<evidence type="ECO:0000313" key="8">
    <source>
        <dbReference type="EMBL" id="QPC81933.1"/>
    </source>
</evidence>
<comment type="function">
    <text evidence="6">Specifically methylates the N4 position of cytidine in position 1402 (C1402) of 16S rRNA.</text>
</comment>
<gene>
    <name evidence="6 8" type="primary">rsmH</name>
    <name evidence="8" type="ORF">G4Y79_19925</name>
</gene>
<dbReference type="GO" id="GO:0005737">
    <property type="term" value="C:cytoplasm"/>
    <property type="evidence" value="ECO:0007669"/>
    <property type="project" value="UniProtKB-SubCell"/>
</dbReference>
<dbReference type="KEGG" id="pmet:G4Y79_19925"/>
<evidence type="ECO:0000256" key="1">
    <source>
        <dbReference type="ARBA" id="ARBA00010396"/>
    </source>
</evidence>
<dbReference type="PIRSF" id="PIRSF004486">
    <property type="entry name" value="MraW"/>
    <property type="match status" value="1"/>
</dbReference>
<dbReference type="RefSeq" id="WP_195170003.1">
    <property type="nucleotide sequence ID" value="NZ_CP062983.1"/>
</dbReference>
<keyword evidence="9" id="KW-1185">Reference proteome</keyword>
<dbReference type="SUPFAM" id="SSF81799">
    <property type="entry name" value="Putative methyltransferase TM0872, insert domain"/>
    <property type="match status" value="1"/>
</dbReference>
<feature type="binding site" evidence="6">
    <location>
        <position position="105"/>
    </location>
    <ligand>
        <name>S-adenosyl-L-methionine</name>
        <dbReference type="ChEBI" id="CHEBI:59789"/>
    </ligand>
</feature>
<feature type="binding site" evidence="6">
    <location>
        <position position="50"/>
    </location>
    <ligand>
        <name>S-adenosyl-L-methionine</name>
        <dbReference type="ChEBI" id="CHEBI:59789"/>
    </ligand>
</feature>
<dbReference type="GO" id="GO:0070475">
    <property type="term" value="P:rRNA base methylation"/>
    <property type="evidence" value="ECO:0007669"/>
    <property type="project" value="UniProtKB-UniRule"/>
</dbReference>
<dbReference type="InterPro" id="IPR023397">
    <property type="entry name" value="SAM-dep_MeTrfase_MraW_recog"/>
</dbReference>
<evidence type="ECO:0000256" key="4">
    <source>
        <dbReference type="ARBA" id="ARBA00022679"/>
    </source>
</evidence>
<keyword evidence="5 6" id="KW-0949">S-adenosyl-L-methionine</keyword>
<dbReference type="EMBL" id="CP062983">
    <property type="protein sequence ID" value="QPC81933.1"/>
    <property type="molecule type" value="Genomic_DNA"/>
</dbReference>
<keyword evidence="6" id="KW-0963">Cytoplasm</keyword>
<comment type="catalytic activity">
    <reaction evidence="6">
        <text>cytidine(1402) in 16S rRNA + S-adenosyl-L-methionine = N(4)-methylcytidine(1402) in 16S rRNA + S-adenosyl-L-homocysteine + H(+)</text>
        <dbReference type="Rhea" id="RHEA:42928"/>
        <dbReference type="Rhea" id="RHEA-COMP:10286"/>
        <dbReference type="Rhea" id="RHEA-COMP:10287"/>
        <dbReference type="ChEBI" id="CHEBI:15378"/>
        <dbReference type="ChEBI" id="CHEBI:57856"/>
        <dbReference type="ChEBI" id="CHEBI:59789"/>
        <dbReference type="ChEBI" id="CHEBI:74506"/>
        <dbReference type="ChEBI" id="CHEBI:82748"/>
        <dbReference type="EC" id="2.1.1.199"/>
    </reaction>
</comment>
<sequence>MSHISVLRQETIDYLLPHGPVQRAIDGTLGAGGHTQALLDAGVETVLGLDLDVQAIGIAQDVLAPYGERAKIVQASYRTMKQQAALLGWQAVDAILLDLGVSSMQLDTAERGFAFRTDGPLDMRFTPNDGRPSAADIVNNWAADDLADIFRRYGEERYSGRIARAIVEQRPFTRTQQLAETVSRAMPRYDKSGIHPATRVFQALRIAVNDELRVLEETLPIAIDLLVPGGRLAVITFHSLEDRIVKQVFKEASTEIVAPPGMASIQEKAATVDLVTRKPIVPESAEVSENPRSRSSKLRVVQKRA</sequence>
<dbReference type="EC" id="2.1.1.199" evidence="6"/>
<dbReference type="PANTHER" id="PTHR11265">
    <property type="entry name" value="S-ADENOSYL-METHYLTRANSFERASE MRAW"/>
    <property type="match status" value="1"/>
</dbReference>
<dbReference type="SUPFAM" id="SSF53335">
    <property type="entry name" value="S-adenosyl-L-methionine-dependent methyltransferases"/>
    <property type="match status" value="1"/>
</dbReference>
<proteinExistence type="inferred from homology"/>
<evidence type="ECO:0000256" key="6">
    <source>
        <dbReference type="HAMAP-Rule" id="MF_01007"/>
    </source>
</evidence>
<feature type="compositionally biased region" description="Basic residues" evidence="7">
    <location>
        <begin position="294"/>
        <end position="305"/>
    </location>
</feature>
<dbReference type="InterPro" id="IPR002903">
    <property type="entry name" value="RsmH"/>
</dbReference>
<comment type="similarity">
    <text evidence="1 6">Belongs to the methyltransferase superfamily. RsmH family.</text>
</comment>
<dbReference type="NCBIfam" id="TIGR00006">
    <property type="entry name" value="16S rRNA (cytosine(1402)-N(4))-methyltransferase RsmH"/>
    <property type="match status" value="1"/>
</dbReference>
<evidence type="ECO:0000313" key="9">
    <source>
        <dbReference type="Proteomes" id="UP000594468"/>
    </source>
</evidence>
<comment type="subcellular location">
    <subcellularLocation>
        <location evidence="6">Cytoplasm</location>
    </subcellularLocation>
</comment>
<name>A0A7S8E7Q6_9CHLR</name>
<dbReference type="Pfam" id="PF01795">
    <property type="entry name" value="Methyltransf_5"/>
    <property type="match status" value="1"/>
</dbReference>